<feature type="binding site" evidence="16">
    <location>
        <position position="129"/>
    </location>
    <ligand>
        <name>ATP</name>
        <dbReference type="ChEBI" id="CHEBI:30616"/>
        <label>1</label>
    </ligand>
</feature>
<feature type="binding site" evidence="16">
    <location>
        <position position="835"/>
    </location>
    <ligand>
        <name>Mn(2+)</name>
        <dbReference type="ChEBI" id="CHEBI:29035"/>
        <label>4</label>
    </ligand>
</feature>
<dbReference type="FunFam" id="3.40.50.20:FF:000001">
    <property type="entry name" value="Carbamoyl-phosphate synthase large chain"/>
    <property type="match status" value="2"/>
</dbReference>
<feature type="domain" description="ATP-grasp" evidence="17">
    <location>
        <begin position="133"/>
        <end position="327"/>
    </location>
</feature>
<dbReference type="EC" id="6.3.5.5" evidence="16"/>
<dbReference type="FunFam" id="1.10.1030.10:FF:000002">
    <property type="entry name" value="Carbamoyl-phosphate synthase large chain"/>
    <property type="match status" value="1"/>
</dbReference>
<feature type="binding site" evidence="16">
    <location>
        <position position="835"/>
    </location>
    <ligand>
        <name>Mg(2+)</name>
        <dbReference type="ChEBI" id="CHEBI:18420"/>
        <label>3</label>
    </ligand>
</feature>
<dbReference type="Gene3D" id="3.30.1490.20">
    <property type="entry name" value="ATP-grasp fold, A domain"/>
    <property type="match status" value="1"/>
</dbReference>
<comment type="caution">
    <text evidence="18">The sequence shown here is derived from an EMBL/GenBank/DDBJ whole genome shotgun (WGS) entry which is preliminary data.</text>
</comment>
<feature type="domain" description="ATP-grasp" evidence="17">
    <location>
        <begin position="675"/>
        <end position="864"/>
    </location>
</feature>
<keyword evidence="10 16" id="KW-0067">ATP-binding</keyword>
<feature type="binding site" evidence="16">
    <location>
        <position position="176"/>
    </location>
    <ligand>
        <name>ATP</name>
        <dbReference type="ChEBI" id="CHEBI:30616"/>
        <label>1</label>
    </ligand>
</feature>
<dbReference type="GO" id="GO:0005524">
    <property type="term" value="F:ATP binding"/>
    <property type="evidence" value="ECO:0007669"/>
    <property type="project" value="UniProtKB-UniRule"/>
</dbReference>
<evidence type="ECO:0000256" key="2">
    <source>
        <dbReference type="ARBA" id="ARBA00005077"/>
    </source>
</evidence>
<keyword evidence="11" id="KW-0460">Magnesium</keyword>
<feature type="binding site" evidence="16">
    <location>
        <position position="782"/>
    </location>
    <ligand>
        <name>ATP</name>
        <dbReference type="ChEBI" id="CHEBI:30616"/>
        <label>2</label>
    </ligand>
</feature>
<feature type="binding site" evidence="16">
    <location>
        <position position="242"/>
    </location>
    <ligand>
        <name>ATP</name>
        <dbReference type="ChEBI" id="CHEBI:30616"/>
        <label>1</label>
    </ligand>
</feature>
<dbReference type="Gene3D" id="3.30.470.20">
    <property type="entry name" value="ATP-grasp fold, B domain"/>
    <property type="match status" value="2"/>
</dbReference>
<dbReference type="InterPro" id="IPR016185">
    <property type="entry name" value="PreATP-grasp_dom_sf"/>
</dbReference>
<evidence type="ECO:0000256" key="14">
    <source>
        <dbReference type="ARBA" id="ARBA00047359"/>
    </source>
</evidence>
<comment type="catalytic activity">
    <reaction evidence="14 16">
        <text>hydrogencarbonate + NH4(+) + 2 ATP = carbamoyl phosphate + 2 ADP + phosphate + 2 H(+)</text>
        <dbReference type="Rhea" id="RHEA:18029"/>
        <dbReference type="ChEBI" id="CHEBI:15378"/>
        <dbReference type="ChEBI" id="CHEBI:17544"/>
        <dbReference type="ChEBI" id="CHEBI:28938"/>
        <dbReference type="ChEBI" id="CHEBI:30616"/>
        <dbReference type="ChEBI" id="CHEBI:43474"/>
        <dbReference type="ChEBI" id="CHEBI:58228"/>
        <dbReference type="ChEBI" id="CHEBI:456216"/>
        <dbReference type="EC" id="6.3.4.16"/>
    </reaction>
</comment>
<keyword evidence="6 16" id="KW-0028">Amino-acid biosynthesis</keyword>
<keyword evidence="7" id="KW-0479">Metal-binding</keyword>
<keyword evidence="9 16" id="KW-0547">Nucleotide-binding</keyword>
<feature type="binding site" evidence="16">
    <location>
        <position position="298"/>
    </location>
    <ligand>
        <name>Mn(2+)</name>
        <dbReference type="ChEBI" id="CHEBI:29035"/>
        <label>1</label>
    </ligand>
</feature>
<feature type="binding site" evidence="16">
    <location>
        <position position="298"/>
    </location>
    <ligand>
        <name>ATP</name>
        <dbReference type="ChEBI" id="CHEBI:30616"/>
        <label>1</label>
    </ligand>
</feature>
<dbReference type="SUPFAM" id="SSF56059">
    <property type="entry name" value="Glutathione synthetase ATP-binding domain-like"/>
    <property type="match status" value="2"/>
</dbReference>
<evidence type="ECO:0000256" key="7">
    <source>
        <dbReference type="ARBA" id="ARBA00022723"/>
    </source>
</evidence>
<dbReference type="NCBIfam" id="TIGR01369">
    <property type="entry name" value="CPSaseII_lrg"/>
    <property type="match status" value="1"/>
</dbReference>
<dbReference type="NCBIfam" id="NF003671">
    <property type="entry name" value="PRK05294.1"/>
    <property type="match status" value="1"/>
</dbReference>
<keyword evidence="4 16" id="KW-0055">Arginine biosynthesis</keyword>
<dbReference type="PRINTS" id="PR00098">
    <property type="entry name" value="CPSASE"/>
</dbReference>
<feature type="binding site" evidence="16">
    <location>
        <position position="284"/>
    </location>
    <ligand>
        <name>Mg(2+)</name>
        <dbReference type="ChEBI" id="CHEBI:18420"/>
        <label>1</label>
    </ligand>
</feature>
<evidence type="ECO:0000259" key="17">
    <source>
        <dbReference type="PROSITE" id="PS50975"/>
    </source>
</evidence>
<dbReference type="InterPro" id="IPR058047">
    <property type="entry name" value="CPSase_preATP-grasp"/>
</dbReference>
<dbReference type="GO" id="GO:0004087">
    <property type="term" value="F:carbamoyl-phosphate synthase (ammonia) activity"/>
    <property type="evidence" value="ECO:0007669"/>
    <property type="project" value="UniProtKB-EC"/>
</dbReference>
<keyword evidence="12 16" id="KW-0665">Pyrimidine biosynthesis</keyword>
<keyword evidence="8 16" id="KW-0677">Repeat</keyword>
<keyword evidence="5 16" id="KW-0436">Ligase</keyword>
<feature type="binding site" evidence="16">
    <location>
        <position position="284"/>
    </location>
    <ligand>
        <name>ATP</name>
        <dbReference type="ChEBI" id="CHEBI:30616"/>
        <label>1</label>
    </ligand>
</feature>
<gene>
    <name evidence="16" type="primary">carB</name>
    <name evidence="18" type="ORF">JCM9152_2664</name>
</gene>
<dbReference type="InterPro" id="IPR005479">
    <property type="entry name" value="CPAse_ATP-bd"/>
</dbReference>
<dbReference type="Gene3D" id="1.10.1030.10">
    <property type="entry name" value="Carbamoyl-phosphate synthetase, large subunit oligomerisation domain"/>
    <property type="match status" value="1"/>
</dbReference>
<comment type="pathway">
    <text evidence="2 16">Amino-acid biosynthesis; L-arginine biosynthesis; carbamoyl phosphate from bicarbonate: step 1/1.</text>
</comment>
<sequence length="1048" mass="117140">MPKYTHIKKVLVIGSGPIVIGQAAEFDYAGTQACLALKEEGVKVVLINNNPATVMTDESCADRVYFEPLTVDSVEAILQKEKPDGILATLGGQTGLNLAMDLYDHGLLEKYDVELLGTPIDSIRKGEDREAFRALMQELNEPVPDSDIVTTEEAALSFAKEVGYPIIVRPAYTLGGAGGGIADSEKELKRIIKAGLSLSPISQCLVEKSIAGFKEIEYEVMRDSNDTCITVCNMENIDPVGVHTGDSIVVAPSQTLSDVEYQMLRTVSIKIIRALGIVGGCNIQFALDPYSKQYYLIEVNPRVSRSSALASKATGYPIARMAAKVSMGYHLHELINPVTGHTYASFEPALDYVVVKFPRWPFDKFVHAERQLGTQMKATGEVMAIERNLEAAIQKAVRSLELNVEGLNVPMLQQKSTEVLWELAKQPDDRRFFVLLELLRRGVSSEQLHTETKINLFFLHAFERLITIENEIKAKSFTELDPSFLKKIKELGFADQWLANVWEVKEADIRTKRKEFSISPSYKMVDTCAGEFLASTAYFYSSWQGESDVRPVSNKKKILLLGSGPIRIGQGIEFDYCSVQGIQSLHQLGYEAIMMNNNPETVSTDYATADRLYFEPLTVEDVLHVVELEQVEGVIVQLGGQTAISLVEGLEEAGVKLYGTNQDTIDQLEDRGRFYSFMQSVEVPHIPGVTAYEKKDALNKANDIGYPVLIRPSYVIGGQGMMLFESEVEFVEYLEDAEQTISFPLLIDAYYPGTELEIDALTDGVDIAIAGMFEHVERAGVHSGDSMAVVPPFSIKNDVKELVYSYTKKIAQGMNFTGIFNIQFVLYEEKLYVIEINPRASRTIPILSKISNEPFIKHTIRLLLGESLQSLSIQDGQVFEPNFYTVKAPVFSYQKLAGLDPLLEAEMKSTGELMSMSDRLDEAFLKAFVWSQAKPKFFTQKGSIFVDVEEEHQEAFAPYRLQLEQLGFTITSDGFTEWVQKEDAIALISLPKLGTKNGKQKRQEALKQRCAVVSELTTLEWMIKAMAVYKQQYRAIQDWWVKGKELIS</sequence>
<comment type="function">
    <text evidence="16">Large subunit of the glutamine-dependent carbamoyl phosphate synthetase (CPSase). CPSase catalyzes the formation of carbamoyl phosphate from the ammonia moiety of glutamine, carbonate, and phosphate donated by ATP, constituting the first step of 2 biosynthetic pathways, one leading to arginine and/or urea and the other to pyrimidine nucleotides. The large subunit (synthetase) binds the substrates ammonia (free or transferred from glutamine from the small subunit), hydrogencarbonate and ATP and carries out an ATP-coupled ligase reaction, activating hydrogencarbonate by forming carboxy phosphate which reacts with ammonia to form carbamoyl phosphate.</text>
</comment>
<dbReference type="PROSITE" id="PS50975">
    <property type="entry name" value="ATP_GRASP"/>
    <property type="match status" value="2"/>
</dbReference>
<comment type="subunit">
    <text evidence="16">Composed of two chains; the small (or glutamine) chain promotes the hydrolysis of glutamine to ammonia, which is used by the large (or ammonia) chain to synthesize carbamoyl phosphate. Tetramer of heterodimers (alpha,beta)4.</text>
</comment>
<dbReference type="EMBL" id="BAUU01000017">
    <property type="protein sequence ID" value="GAE31210.1"/>
    <property type="molecule type" value="Genomic_DNA"/>
</dbReference>
<feature type="binding site" evidence="16">
    <location>
        <position position="823"/>
    </location>
    <ligand>
        <name>ATP</name>
        <dbReference type="ChEBI" id="CHEBI:30616"/>
        <label>2</label>
    </ligand>
</feature>
<dbReference type="Pfam" id="PF25596">
    <property type="entry name" value="CPSase_L_D1"/>
    <property type="match status" value="2"/>
</dbReference>
<keyword evidence="13" id="KW-0464">Manganese</keyword>
<comment type="pathway">
    <text evidence="16">Pyrimidine metabolism; UMP biosynthesis via de novo pathway; (S)-dihydroorotate from bicarbonate: step 1/3.</text>
</comment>
<evidence type="ECO:0000313" key="18">
    <source>
        <dbReference type="EMBL" id="GAE31210.1"/>
    </source>
</evidence>
<evidence type="ECO:0000256" key="16">
    <source>
        <dbReference type="HAMAP-Rule" id="MF_01210"/>
    </source>
</evidence>
<reference evidence="18" key="1">
    <citation type="journal article" date="2014" name="Genome Announc.">
        <title>Draft Genome Sequences of Three Alkaliphilic Bacillus Strains, Bacillus wakoensis JCM 9140T, Bacillus akibai JCM 9157T, and Bacillus hemicellulosilyticus JCM 9152T.</title>
        <authorList>
            <person name="Yuki M."/>
            <person name="Oshima K."/>
            <person name="Suda W."/>
            <person name="Oshida Y."/>
            <person name="Kitamura K."/>
            <person name="Iida T."/>
            <person name="Hattori M."/>
            <person name="Ohkuma M."/>
        </authorList>
    </citation>
    <scope>NUCLEOTIDE SEQUENCE [LARGE SCALE GENOMIC DNA]</scope>
    <source>
        <strain evidence="18">JCM 9152</strain>
    </source>
</reference>
<feature type="binding site" evidence="16">
    <location>
        <position position="298"/>
    </location>
    <ligand>
        <name>Mn(2+)</name>
        <dbReference type="ChEBI" id="CHEBI:29035"/>
        <label>2</label>
    </ligand>
</feature>
<dbReference type="NCBIfam" id="NF009455">
    <property type="entry name" value="PRK12815.1"/>
    <property type="match status" value="1"/>
</dbReference>
<feature type="binding site" evidence="16">
    <location>
        <position position="210"/>
    </location>
    <ligand>
        <name>ATP</name>
        <dbReference type="ChEBI" id="CHEBI:30616"/>
        <label>1</label>
    </ligand>
</feature>
<dbReference type="SUPFAM" id="SSF52440">
    <property type="entry name" value="PreATP-grasp domain"/>
    <property type="match status" value="2"/>
</dbReference>
<comment type="similarity">
    <text evidence="3 16">Belongs to the CarB family.</text>
</comment>
<feature type="region of interest" description="Allosteric domain" evidence="16">
    <location>
        <begin position="933"/>
        <end position="1048"/>
    </location>
</feature>
<accession>W4QGG8</accession>
<feature type="binding site" evidence="16">
    <location>
        <position position="835"/>
    </location>
    <ligand>
        <name>Mn(2+)</name>
        <dbReference type="ChEBI" id="CHEBI:29035"/>
        <label>3</label>
    </ligand>
</feature>
<dbReference type="UniPathway" id="UPA00068">
    <property type="reaction ID" value="UER00171"/>
</dbReference>
<dbReference type="Gene3D" id="3.40.50.20">
    <property type="match status" value="2"/>
</dbReference>
<feature type="binding site" evidence="16">
    <location>
        <position position="243"/>
    </location>
    <ligand>
        <name>ATP</name>
        <dbReference type="ChEBI" id="CHEBI:30616"/>
        <label>1</label>
    </ligand>
</feature>
<feature type="binding site" evidence="16">
    <location>
        <position position="208"/>
    </location>
    <ligand>
        <name>ATP</name>
        <dbReference type="ChEBI" id="CHEBI:30616"/>
        <label>1</label>
    </ligand>
</feature>
<feature type="binding site" evidence="16">
    <location>
        <position position="835"/>
    </location>
    <ligand>
        <name>ATP</name>
        <dbReference type="ChEBI" id="CHEBI:30616"/>
        <label>2</label>
    </ligand>
</feature>
<dbReference type="OrthoDB" id="9804197at2"/>
<evidence type="ECO:0000256" key="15">
    <source>
        <dbReference type="ARBA" id="ARBA00048816"/>
    </source>
</evidence>
<comment type="catalytic activity">
    <reaction evidence="15 16">
        <text>hydrogencarbonate + L-glutamine + 2 ATP + H2O = carbamoyl phosphate + L-glutamate + 2 ADP + phosphate + 2 H(+)</text>
        <dbReference type="Rhea" id="RHEA:18633"/>
        <dbReference type="ChEBI" id="CHEBI:15377"/>
        <dbReference type="ChEBI" id="CHEBI:15378"/>
        <dbReference type="ChEBI" id="CHEBI:17544"/>
        <dbReference type="ChEBI" id="CHEBI:29985"/>
        <dbReference type="ChEBI" id="CHEBI:30616"/>
        <dbReference type="ChEBI" id="CHEBI:43474"/>
        <dbReference type="ChEBI" id="CHEBI:58228"/>
        <dbReference type="ChEBI" id="CHEBI:58359"/>
        <dbReference type="ChEBI" id="CHEBI:456216"/>
        <dbReference type="EC" id="6.3.5.5"/>
    </reaction>
</comment>
<evidence type="ECO:0000256" key="5">
    <source>
        <dbReference type="ARBA" id="ARBA00022598"/>
    </source>
</evidence>
<dbReference type="PROSITE" id="PS00866">
    <property type="entry name" value="CPSASE_1"/>
    <property type="match status" value="2"/>
</dbReference>
<organism evidence="18 19">
    <name type="scientific">Halalkalibacter hemicellulosilyticusJCM 9152</name>
    <dbReference type="NCBI Taxonomy" id="1236971"/>
    <lineage>
        <taxon>Bacteria</taxon>
        <taxon>Bacillati</taxon>
        <taxon>Bacillota</taxon>
        <taxon>Bacilli</taxon>
        <taxon>Bacillales</taxon>
        <taxon>Bacillaceae</taxon>
        <taxon>Halalkalibacter</taxon>
    </lineage>
</organism>
<dbReference type="InterPro" id="IPR005483">
    <property type="entry name" value="CPSase_dom"/>
</dbReference>
<comment type="caution">
    <text evidence="16">Lacks conserved residue(s) required for the propagation of feature annotation.</text>
</comment>
<keyword evidence="19" id="KW-1185">Reference proteome</keyword>
<feature type="region of interest" description="Carboxyphosphate synthetic domain" evidence="16">
    <location>
        <begin position="1"/>
        <end position="401"/>
    </location>
</feature>
<feature type="binding site" evidence="16">
    <location>
        <position position="298"/>
    </location>
    <ligand>
        <name>Mg(2+)</name>
        <dbReference type="ChEBI" id="CHEBI:18420"/>
        <label>1</label>
    </ligand>
</feature>
<feature type="binding site" evidence="16">
    <location>
        <position position="215"/>
    </location>
    <ligand>
        <name>ATP</name>
        <dbReference type="ChEBI" id="CHEBI:30616"/>
        <label>1</label>
    </ligand>
</feature>
<feature type="binding site" evidence="16">
    <location>
        <position position="835"/>
    </location>
    <ligand>
        <name>Mg(2+)</name>
        <dbReference type="ChEBI" id="CHEBI:18420"/>
        <label>4</label>
    </ligand>
</feature>
<feature type="binding site" evidence="16">
    <location>
        <position position="241"/>
    </location>
    <ligand>
        <name>ATP</name>
        <dbReference type="ChEBI" id="CHEBI:30616"/>
        <label>1</label>
    </ligand>
</feature>
<dbReference type="Pfam" id="PF02786">
    <property type="entry name" value="CPSase_L_D2"/>
    <property type="match status" value="2"/>
</dbReference>
<feature type="binding site" evidence="16">
    <location>
        <position position="781"/>
    </location>
    <ligand>
        <name>ATP</name>
        <dbReference type="ChEBI" id="CHEBI:30616"/>
        <label>2</label>
    </ligand>
</feature>
<dbReference type="InterPro" id="IPR013815">
    <property type="entry name" value="ATP_grasp_subdomain_1"/>
</dbReference>
<dbReference type="RefSeq" id="WP_035344528.1">
    <property type="nucleotide sequence ID" value="NZ_BAUU01000017.1"/>
</dbReference>
<feature type="binding site" evidence="16">
    <location>
        <position position="711"/>
    </location>
    <ligand>
        <name>ATP</name>
        <dbReference type="ChEBI" id="CHEBI:30616"/>
        <label>2</label>
    </ligand>
</feature>
<dbReference type="PANTHER" id="PTHR11405:SF53">
    <property type="entry name" value="CARBAMOYL-PHOSPHATE SYNTHASE [AMMONIA], MITOCHONDRIAL"/>
    <property type="match status" value="1"/>
</dbReference>
<evidence type="ECO:0000256" key="4">
    <source>
        <dbReference type="ARBA" id="ARBA00022571"/>
    </source>
</evidence>
<dbReference type="FunFam" id="3.30.470.20:FF:000026">
    <property type="entry name" value="Carbamoyl-phosphate synthase large chain"/>
    <property type="match status" value="1"/>
</dbReference>
<evidence type="ECO:0000256" key="8">
    <source>
        <dbReference type="ARBA" id="ARBA00022737"/>
    </source>
</evidence>
<proteinExistence type="inferred from homology"/>
<evidence type="ECO:0000256" key="9">
    <source>
        <dbReference type="ARBA" id="ARBA00022741"/>
    </source>
</evidence>
<dbReference type="Pfam" id="PF02787">
    <property type="entry name" value="CPSase_L_D3"/>
    <property type="match status" value="1"/>
</dbReference>
<feature type="binding site" evidence="16">
    <location>
        <position position="300"/>
    </location>
    <ligand>
        <name>Mg(2+)</name>
        <dbReference type="ChEBI" id="CHEBI:18420"/>
        <label>2</label>
    </ligand>
</feature>
<evidence type="ECO:0000256" key="12">
    <source>
        <dbReference type="ARBA" id="ARBA00022975"/>
    </source>
</evidence>
<feature type="binding site" evidence="16">
    <location>
        <position position="169"/>
    </location>
    <ligand>
        <name>ATP</name>
        <dbReference type="ChEBI" id="CHEBI:30616"/>
        <label>1</label>
    </ligand>
</feature>
<evidence type="ECO:0000256" key="6">
    <source>
        <dbReference type="ARBA" id="ARBA00022605"/>
    </source>
</evidence>
<dbReference type="InterPro" id="IPR011761">
    <property type="entry name" value="ATP-grasp"/>
</dbReference>
<evidence type="ECO:0000256" key="3">
    <source>
        <dbReference type="ARBA" id="ARBA00009799"/>
    </source>
</evidence>
<feature type="binding site" evidence="16">
    <location>
        <position position="783"/>
    </location>
    <ligand>
        <name>ATP</name>
        <dbReference type="ChEBI" id="CHEBI:30616"/>
        <label>2</label>
    </ligand>
</feature>
<feature type="binding site" evidence="16">
    <location>
        <position position="749"/>
    </location>
    <ligand>
        <name>ATP</name>
        <dbReference type="ChEBI" id="CHEBI:30616"/>
        <label>2</label>
    </ligand>
</feature>
<evidence type="ECO:0000256" key="11">
    <source>
        <dbReference type="ARBA" id="ARBA00022842"/>
    </source>
</evidence>
<feature type="binding site" evidence="16">
    <location>
        <position position="823"/>
    </location>
    <ligand>
        <name>Mn(2+)</name>
        <dbReference type="ChEBI" id="CHEBI:29035"/>
        <label>3</label>
    </ligand>
</feature>
<feature type="binding site" evidence="16">
    <location>
        <position position="823"/>
    </location>
    <ligand>
        <name>Mg(2+)</name>
        <dbReference type="ChEBI" id="CHEBI:18420"/>
        <label>3</label>
    </ligand>
</feature>
<dbReference type="SUPFAM" id="SSF48108">
    <property type="entry name" value="Carbamoyl phosphate synthetase, large subunit connection domain"/>
    <property type="match status" value="1"/>
</dbReference>
<dbReference type="InterPro" id="IPR005480">
    <property type="entry name" value="CPSase_lsu_oligo"/>
</dbReference>
<dbReference type="AlphaFoldDB" id="W4QGG8"/>
<name>W4QGG8_9BACI</name>
<feature type="binding site" evidence="16">
    <location>
        <position position="175"/>
    </location>
    <ligand>
        <name>ATP</name>
        <dbReference type="ChEBI" id="CHEBI:30616"/>
        <label>1</label>
    </ligand>
</feature>
<evidence type="ECO:0000256" key="1">
    <source>
        <dbReference type="ARBA" id="ARBA00001936"/>
    </source>
</evidence>
<dbReference type="GO" id="GO:0005737">
    <property type="term" value="C:cytoplasm"/>
    <property type="evidence" value="ECO:0007669"/>
    <property type="project" value="TreeGrafter"/>
</dbReference>
<feature type="region of interest" description="Carbamoyl phosphate synthetic domain" evidence="16">
    <location>
        <begin position="550"/>
        <end position="932"/>
    </location>
</feature>
<evidence type="ECO:0000256" key="13">
    <source>
        <dbReference type="ARBA" id="ARBA00023211"/>
    </source>
</evidence>
<comment type="cofactor">
    <cofactor evidence="1">
        <name>Mn(2+)</name>
        <dbReference type="ChEBI" id="CHEBI:29035"/>
    </cofactor>
</comment>
<dbReference type="STRING" id="1236971.JCM9152_2664"/>
<dbReference type="FunFam" id="3.30.470.20:FF:000001">
    <property type="entry name" value="Carbamoyl-phosphate synthase large chain"/>
    <property type="match status" value="1"/>
</dbReference>
<dbReference type="EC" id="6.3.4.16" evidence="16"/>
<dbReference type="PANTHER" id="PTHR11405">
    <property type="entry name" value="CARBAMOYLTRANSFERASE FAMILY MEMBER"/>
    <property type="match status" value="1"/>
</dbReference>
<protein>
    <recommendedName>
        <fullName evidence="16">Carbamoyl phosphate synthase large chain</fullName>
        <ecNumber evidence="16">6.3.4.16</ecNumber>
        <ecNumber evidence="16">6.3.5.5</ecNumber>
    </recommendedName>
    <alternativeName>
        <fullName evidence="16">Carbamoyl phosphate synthetase ammonia chain</fullName>
    </alternativeName>
</protein>
<dbReference type="HAMAP" id="MF_01210_B">
    <property type="entry name" value="CPSase_L_chain_B"/>
    <property type="match status" value="1"/>
</dbReference>
<evidence type="ECO:0000256" key="10">
    <source>
        <dbReference type="ARBA" id="ARBA00022840"/>
    </source>
</evidence>
<feature type="binding site" evidence="16">
    <location>
        <position position="755"/>
    </location>
    <ligand>
        <name>ATP</name>
        <dbReference type="ChEBI" id="CHEBI:30616"/>
        <label>2</label>
    </ligand>
</feature>
<evidence type="ECO:0000313" key="19">
    <source>
        <dbReference type="Proteomes" id="UP000018895"/>
    </source>
</evidence>
<dbReference type="PROSITE" id="PS00867">
    <property type="entry name" value="CPSASE_2"/>
    <property type="match status" value="2"/>
</dbReference>
<feature type="binding site" evidence="16">
    <location>
        <position position="298"/>
    </location>
    <ligand>
        <name>Mg(2+)</name>
        <dbReference type="ChEBI" id="CHEBI:18420"/>
        <label>2</label>
    </ligand>
</feature>
<comment type="domain">
    <text evidence="16">The large subunit is composed of 2 ATP-grasp domains that are involved in binding the 2 ATP molecules needed for carbamoyl phosphate synthesis. The N-terminal ATP-grasp domain (referred to as the carboxyphosphate synthetic component) catalyzes the ATP-dependent phosphorylation of hydrogencarbonate to carboxyphosphate and the subsequent nucleophilic attack by ammonia to form a carbamate intermediate. The C-terminal ATP-grasp domain (referred to as the carbamoyl phosphate synthetic component) then catalyzes the phosphorylation of carbamate with the second ATP to form the end product carbamoyl phosphate. The reactive and unstable enzyme intermediates are sequentially channeled from one active site to the next through the interior of the protein over a distance of at least 96 A.</text>
</comment>
<dbReference type="InterPro" id="IPR036897">
    <property type="entry name" value="CarbamoylP_synth_lsu_oligo_sf"/>
</dbReference>
<feature type="binding site" evidence="16">
    <location>
        <position position="284"/>
    </location>
    <ligand>
        <name>Mn(2+)</name>
        <dbReference type="ChEBI" id="CHEBI:29035"/>
        <label>1</label>
    </ligand>
</feature>
<dbReference type="GO" id="GO:0006541">
    <property type="term" value="P:glutamine metabolic process"/>
    <property type="evidence" value="ECO:0007669"/>
    <property type="project" value="TreeGrafter"/>
</dbReference>
<dbReference type="GO" id="GO:0046872">
    <property type="term" value="F:metal ion binding"/>
    <property type="evidence" value="ECO:0007669"/>
    <property type="project" value="UniProtKB-KW"/>
</dbReference>
<dbReference type="Proteomes" id="UP000018895">
    <property type="component" value="Unassembled WGS sequence"/>
</dbReference>
<dbReference type="SMART" id="SM01096">
    <property type="entry name" value="CPSase_L_D3"/>
    <property type="match status" value="1"/>
</dbReference>
<feature type="binding site" evidence="16">
    <location>
        <position position="300"/>
    </location>
    <ligand>
        <name>Mn(2+)</name>
        <dbReference type="ChEBI" id="CHEBI:29035"/>
        <label>2</label>
    </ligand>
</feature>
<feature type="binding site" evidence="16">
    <location>
        <position position="837"/>
    </location>
    <ligand>
        <name>Mg(2+)</name>
        <dbReference type="ChEBI" id="CHEBI:18420"/>
        <label>4</label>
    </ligand>
</feature>
<feature type="binding site" evidence="16">
    <location>
        <position position="780"/>
    </location>
    <ligand>
        <name>ATP</name>
        <dbReference type="ChEBI" id="CHEBI:30616"/>
        <label>2</label>
    </ligand>
</feature>
<dbReference type="UniPathway" id="UPA00070">
    <property type="reaction ID" value="UER00115"/>
</dbReference>
<dbReference type="GO" id="GO:0004088">
    <property type="term" value="F:carbamoyl-phosphate synthase (glutamine-hydrolyzing) activity"/>
    <property type="evidence" value="ECO:0007669"/>
    <property type="project" value="UniProtKB-UniRule"/>
</dbReference>
<comment type="cofactor">
    <cofactor evidence="16">
        <name>Mg(2+)</name>
        <dbReference type="ChEBI" id="CHEBI:18420"/>
    </cofactor>
    <cofactor evidence="16">
        <name>Mn(2+)</name>
        <dbReference type="ChEBI" id="CHEBI:29035"/>
    </cofactor>
    <text evidence="16">Binds 4 Mg(2+) or Mn(2+) ions per subunit.</text>
</comment>
<dbReference type="GO" id="GO:0044205">
    <property type="term" value="P:'de novo' UMP biosynthetic process"/>
    <property type="evidence" value="ECO:0007669"/>
    <property type="project" value="UniProtKB-UniRule"/>
</dbReference>
<dbReference type="InterPro" id="IPR006275">
    <property type="entry name" value="CPSase_lsu"/>
</dbReference>
<dbReference type="GO" id="GO:0006526">
    <property type="term" value="P:L-arginine biosynthetic process"/>
    <property type="evidence" value="ECO:0007669"/>
    <property type="project" value="UniProtKB-UniRule"/>
</dbReference>
<feature type="binding site" evidence="16">
    <location>
        <position position="837"/>
    </location>
    <ligand>
        <name>Mn(2+)</name>
        <dbReference type="ChEBI" id="CHEBI:29035"/>
        <label>4</label>
    </ligand>
</feature>